<evidence type="ECO:0000256" key="8">
    <source>
        <dbReference type="PROSITE-ProRule" id="PRU00268"/>
    </source>
</evidence>
<comment type="subcellular location">
    <subcellularLocation>
        <location evidence="1">Mitochondrion</location>
    </subcellularLocation>
</comment>
<evidence type="ECO:0000313" key="13">
    <source>
        <dbReference type="Proteomes" id="UP001283341"/>
    </source>
</evidence>
<dbReference type="Gene3D" id="3.30.160.20">
    <property type="match status" value="1"/>
</dbReference>
<dbReference type="AlphaFoldDB" id="A0AAE0M161"/>
<keyword evidence="10" id="KW-0732">Signal</keyword>
<keyword evidence="4" id="KW-0496">Mitochondrion</keyword>
<feature type="signal peptide" evidence="10">
    <location>
        <begin position="1"/>
        <end position="24"/>
    </location>
</feature>
<evidence type="ECO:0000313" key="12">
    <source>
        <dbReference type="EMBL" id="KAK3315018.1"/>
    </source>
</evidence>
<dbReference type="InterPro" id="IPR013810">
    <property type="entry name" value="Ribosomal_uS5_N"/>
</dbReference>
<dbReference type="GO" id="GO:0005763">
    <property type="term" value="C:mitochondrial small ribosomal subunit"/>
    <property type="evidence" value="ECO:0007669"/>
    <property type="project" value="UniProtKB-ARBA"/>
</dbReference>
<dbReference type="PANTHER" id="PTHR48277">
    <property type="entry name" value="MITOCHONDRIAL RIBOSOMAL PROTEIN S5"/>
    <property type="match status" value="1"/>
</dbReference>
<dbReference type="FunFam" id="3.30.160.20:FF:000022">
    <property type="entry name" value="28S ribosomal protein S5, mitochondrial"/>
    <property type="match status" value="1"/>
</dbReference>
<dbReference type="InterPro" id="IPR020568">
    <property type="entry name" value="Ribosomal_Su5_D2-typ_SF"/>
</dbReference>
<evidence type="ECO:0000256" key="9">
    <source>
        <dbReference type="RuleBase" id="RU003823"/>
    </source>
</evidence>
<protein>
    <recommendedName>
        <fullName evidence="7">Small ribosomal subunit protein uS5m</fullName>
    </recommendedName>
</protein>
<dbReference type="SUPFAM" id="SSF54768">
    <property type="entry name" value="dsRNA-binding domain-like"/>
    <property type="match status" value="1"/>
</dbReference>
<feature type="chain" id="PRO_5042162985" description="Small ribosomal subunit protein uS5m" evidence="10">
    <location>
        <begin position="25"/>
        <end position="480"/>
    </location>
</feature>
<dbReference type="Gene3D" id="3.30.230.10">
    <property type="match status" value="1"/>
</dbReference>
<dbReference type="GO" id="GO:0006412">
    <property type="term" value="P:translation"/>
    <property type="evidence" value="ECO:0007669"/>
    <property type="project" value="InterPro"/>
</dbReference>
<dbReference type="Pfam" id="PF03719">
    <property type="entry name" value="Ribosomal_S5_C"/>
    <property type="match status" value="1"/>
</dbReference>
<comment type="function">
    <text evidence="6">Component of the mitochondrial ribosome (mitoribosome), a dedicated translation machinery responsible for the synthesis of mitochondrial genome-encoded proteins, including at least some of the essential transmembrane subunits of the mitochondrial respiratory chain. The mitoribosomes are attached to the mitochondrial inner membrane and translation products are cotranslationally integrated into the membrane.</text>
</comment>
<dbReference type="PANTHER" id="PTHR48277:SF1">
    <property type="entry name" value="MITOCHONDRIAL RIBOSOMAL PROTEIN S5"/>
    <property type="match status" value="1"/>
</dbReference>
<feature type="domain" description="S5 DRBM" evidence="11">
    <location>
        <begin position="316"/>
        <end position="379"/>
    </location>
</feature>
<evidence type="ECO:0000256" key="5">
    <source>
        <dbReference type="ARBA" id="ARBA00023274"/>
    </source>
</evidence>
<evidence type="ECO:0000256" key="6">
    <source>
        <dbReference type="ARBA" id="ARBA00037226"/>
    </source>
</evidence>
<dbReference type="GO" id="GO:0003723">
    <property type="term" value="F:RNA binding"/>
    <property type="evidence" value="ECO:0007669"/>
    <property type="project" value="InterPro"/>
</dbReference>
<dbReference type="PROSITE" id="PS50881">
    <property type="entry name" value="S5_DSRBD"/>
    <property type="match status" value="1"/>
</dbReference>
<evidence type="ECO:0000256" key="3">
    <source>
        <dbReference type="ARBA" id="ARBA00022980"/>
    </source>
</evidence>
<keyword evidence="13" id="KW-1185">Reference proteome</keyword>
<evidence type="ECO:0000259" key="11">
    <source>
        <dbReference type="PROSITE" id="PS50881"/>
    </source>
</evidence>
<dbReference type="InterPro" id="IPR014721">
    <property type="entry name" value="Ribsml_uS5_D2-typ_fold_subgr"/>
</dbReference>
<dbReference type="FunFam" id="3.30.230.10:FF:000041">
    <property type="entry name" value="37S ribosomal protein S5"/>
    <property type="match status" value="1"/>
</dbReference>
<evidence type="ECO:0000256" key="1">
    <source>
        <dbReference type="ARBA" id="ARBA00004173"/>
    </source>
</evidence>
<evidence type="ECO:0000256" key="7">
    <source>
        <dbReference type="ARBA" id="ARBA00039335"/>
    </source>
</evidence>
<dbReference type="Proteomes" id="UP001283341">
    <property type="component" value="Unassembled WGS sequence"/>
</dbReference>
<dbReference type="InterPro" id="IPR000851">
    <property type="entry name" value="Ribosomal_uS5"/>
</dbReference>
<keyword evidence="5 8" id="KW-0687">Ribonucleoprotein</keyword>
<evidence type="ECO:0000256" key="2">
    <source>
        <dbReference type="ARBA" id="ARBA00008945"/>
    </source>
</evidence>
<comment type="caution">
    <text evidence="12">The sequence shown here is derived from an EMBL/GenBank/DDBJ whole genome shotgun (WGS) entry which is preliminary data.</text>
</comment>
<evidence type="ECO:0000256" key="10">
    <source>
        <dbReference type="SAM" id="SignalP"/>
    </source>
</evidence>
<accession>A0AAE0M161</accession>
<name>A0AAE0M161_9PEZI</name>
<reference evidence="12" key="1">
    <citation type="journal article" date="2023" name="Mol. Phylogenet. Evol.">
        <title>Genome-scale phylogeny and comparative genomics of the fungal order Sordariales.</title>
        <authorList>
            <person name="Hensen N."/>
            <person name="Bonometti L."/>
            <person name="Westerberg I."/>
            <person name="Brannstrom I.O."/>
            <person name="Guillou S."/>
            <person name="Cros-Aarteil S."/>
            <person name="Calhoun S."/>
            <person name="Haridas S."/>
            <person name="Kuo A."/>
            <person name="Mondo S."/>
            <person name="Pangilinan J."/>
            <person name="Riley R."/>
            <person name="LaButti K."/>
            <person name="Andreopoulos B."/>
            <person name="Lipzen A."/>
            <person name="Chen C."/>
            <person name="Yan M."/>
            <person name="Daum C."/>
            <person name="Ng V."/>
            <person name="Clum A."/>
            <person name="Steindorff A."/>
            <person name="Ohm R.A."/>
            <person name="Martin F."/>
            <person name="Silar P."/>
            <person name="Natvig D.O."/>
            <person name="Lalanne C."/>
            <person name="Gautier V."/>
            <person name="Ament-Velasquez S.L."/>
            <person name="Kruys A."/>
            <person name="Hutchinson M.I."/>
            <person name="Powell A.J."/>
            <person name="Barry K."/>
            <person name="Miller A.N."/>
            <person name="Grigoriev I.V."/>
            <person name="Debuchy R."/>
            <person name="Gladieux P."/>
            <person name="Hiltunen Thoren M."/>
            <person name="Johannesson H."/>
        </authorList>
    </citation>
    <scope>NUCLEOTIDE SEQUENCE</scope>
    <source>
        <strain evidence="12">CBS 118394</strain>
    </source>
</reference>
<comment type="similarity">
    <text evidence="2 9">Belongs to the universal ribosomal protein uS5 family.</text>
</comment>
<gene>
    <name evidence="12" type="ORF">B0H66DRAFT_330767</name>
</gene>
<organism evidence="12 13">
    <name type="scientific">Apodospora peruviana</name>
    <dbReference type="NCBI Taxonomy" id="516989"/>
    <lineage>
        <taxon>Eukaryota</taxon>
        <taxon>Fungi</taxon>
        <taxon>Dikarya</taxon>
        <taxon>Ascomycota</taxon>
        <taxon>Pezizomycotina</taxon>
        <taxon>Sordariomycetes</taxon>
        <taxon>Sordariomycetidae</taxon>
        <taxon>Sordariales</taxon>
        <taxon>Lasiosphaeriaceae</taxon>
        <taxon>Apodospora</taxon>
    </lineage>
</organism>
<dbReference type="InterPro" id="IPR005324">
    <property type="entry name" value="Ribosomal_uS5_C"/>
</dbReference>
<dbReference type="Pfam" id="PF00333">
    <property type="entry name" value="Ribosomal_S5"/>
    <property type="match status" value="1"/>
</dbReference>
<reference evidence="12" key="2">
    <citation type="submission" date="2023-06" db="EMBL/GenBank/DDBJ databases">
        <authorList>
            <consortium name="Lawrence Berkeley National Laboratory"/>
            <person name="Haridas S."/>
            <person name="Hensen N."/>
            <person name="Bonometti L."/>
            <person name="Westerberg I."/>
            <person name="Brannstrom I.O."/>
            <person name="Guillou S."/>
            <person name="Cros-Aarteil S."/>
            <person name="Calhoun S."/>
            <person name="Kuo A."/>
            <person name="Mondo S."/>
            <person name="Pangilinan J."/>
            <person name="Riley R."/>
            <person name="Labutti K."/>
            <person name="Andreopoulos B."/>
            <person name="Lipzen A."/>
            <person name="Chen C."/>
            <person name="Yanf M."/>
            <person name="Daum C."/>
            <person name="Ng V."/>
            <person name="Clum A."/>
            <person name="Steindorff A."/>
            <person name="Ohm R."/>
            <person name="Martin F."/>
            <person name="Silar P."/>
            <person name="Natvig D."/>
            <person name="Lalanne C."/>
            <person name="Gautier V."/>
            <person name="Ament-Velasquez S.L."/>
            <person name="Kruys A."/>
            <person name="Hutchinson M.I."/>
            <person name="Powell A.J."/>
            <person name="Barry K."/>
            <person name="Miller A.N."/>
            <person name="Grigoriev I.V."/>
            <person name="Debuchy R."/>
            <person name="Gladieux P."/>
            <person name="Thoren M.H."/>
            <person name="Johannesson H."/>
        </authorList>
    </citation>
    <scope>NUCLEOTIDE SEQUENCE</scope>
    <source>
        <strain evidence="12">CBS 118394</strain>
    </source>
</reference>
<dbReference type="SUPFAM" id="SSF54211">
    <property type="entry name" value="Ribosomal protein S5 domain 2-like"/>
    <property type="match status" value="1"/>
</dbReference>
<proteinExistence type="inferred from homology"/>
<keyword evidence="3 8" id="KW-0689">Ribosomal protein</keyword>
<sequence>MSVARPAARSLFLRRLVSVAGATAASTITAPAPSRSAPPTTTCHQFHSSAKLAARRRSRFTNVRAVEMGLMNEEKVNEFTKETFPRYTPAEIAELRKVYSKEQLAAIQAGEAAIDAKDLTIQGRLRVDPYRMPYIDDFSHNLPVVDKRVKRNPPPNPDARFMNLDEFTQDMINWADKFRKGDVTGTLKKLQDFAPQEWRNKNEGQWPGDVRKKAQASFMAYLEAEAVKKPADVEAESHNGPTDADFLEYILERSSMTDKNQIGNSSLALALPHKVPGVAGKYKQAVDPEDHGLDDTGVYQELKKRTGMSVREILNLQNKVLVHRFVSNQTRMGKIASHSVLCIAGNGNGWLGIGEAKSTDNGIATQQAKIMAVRNMRPIRRYENRTIFGNVEEKVGAAVVRLYTRPPGFGLRVSHKIFEMCRAAGIQDLASKFVRSRNPMNTVKAAFNALVNQPDPEEIAIGRGKKFVDVRKVYYGGNVL</sequence>
<evidence type="ECO:0000256" key="4">
    <source>
        <dbReference type="ARBA" id="ARBA00023128"/>
    </source>
</evidence>
<dbReference type="GO" id="GO:0003735">
    <property type="term" value="F:structural constituent of ribosome"/>
    <property type="evidence" value="ECO:0007669"/>
    <property type="project" value="UniProtKB-UniRule"/>
</dbReference>
<dbReference type="EMBL" id="JAUEDM010000006">
    <property type="protein sequence ID" value="KAK3315018.1"/>
    <property type="molecule type" value="Genomic_DNA"/>
</dbReference>